<gene>
    <name evidence="5" type="ORF">EK21DRAFT_112113</name>
</gene>
<dbReference type="Proteomes" id="UP000799777">
    <property type="component" value="Unassembled WGS sequence"/>
</dbReference>
<feature type="repeat" description="TPR" evidence="3">
    <location>
        <begin position="39"/>
        <end position="72"/>
    </location>
</feature>
<reference evidence="5" key="1">
    <citation type="journal article" date="2020" name="Stud. Mycol.">
        <title>101 Dothideomycetes genomes: a test case for predicting lifestyles and emergence of pathogens.</title>
        <authorList>
            <person name="Haridas S."/>
            <person name="Albert R."/>
            <person name="Binder M."/>
            <person name="Bloem J."/>
            <person name="Labutti K."/>
            <person name="Salamov A."/>
            <person name="Andreopoulos B."/>
            <person name="Baker S."/>
            <person name="Barry K."/>
            <person name="Bills G."/>
            <person name="Bluhm B."/>
            <person name="Cannon C."/>
            <person name="Castanera R."/>
            <person name="Culley D."/>
            <person name="Daum C."/>
            <person name="Ezra D."/>
            <person name="Gonzalez J."/>
            <person name="Henrissat B."/>
            <person name="Kuo A."/>
            <person name="Liang C."/>
            <person name="Lipzen A."/>
            <person name="Lutzoni F."/>
            <person name="Magnuson J."/>
            <person name="Mondo S."/>
            <person name="Nolan M."/>
            <person name="Ohm R."/>
            <person name="Pangilinan J."/>
            <person name="Park H.-J."/>
            <person name="Ramirez L."/>
            <person name="Alfaro M."/>
            <person name="Sun H."/>
            <person name="Tritt A."/>
            <person name="Yoshinaga Y."/>
            <person name="Zwiers L.-H."/>
            <person name="Turgeon B."/>
            <person name="Goodwin S."/>
            <person name="Spatafora J."/>
            <person name="Crous P."/>
            <person name="Grigoriev I."/>
        </authorList>
    </citation>
    <scope>NUCLEOTIDE SEQUENCE</scope>
    <source>
        <strain evidence="5">CBS 110217</strain>
    </source>
</reference>
<proteinExistence type="predicted"/>
<comment type="caution">
    <text evidence="5">The sequence shown here is derived from an EMBL/GenBank/DDBJ whole genome shotgun (WGS) entry which is preliminary data.</text>
</comment>
<dbReference type="PROSITE" id="PS50005">
    <property type="entry name" value="TPR"/>
    <property type="match status" value="1"/>
</dbReference>
<keyword evidence="2 3" id="KW-0802">TPR repeat</keyword>
<dbReference type="PANTHER" id="PTHR44858:SF1">
    <property type="entry name" value="UDP-N-ACETYLGLUCOSAMINE--PEPTIDE N-ACETYLGLUCOSAMINYLTRANSFERASE SPINDLY-RELATED"/>
    <property type="match status" value="1"/>
</dbReference>
<feature type="compositionally biased region" description="Polar residues" evidence="4">
    <location>
        <begin position="165"/>
        <end position="183"/>
    </location>
</feature>
<keyword evidence="6" id="KW-1185">Reference proteome</keyword>
<accession>A0A9P4LNS7</accession>
<feature type="compositionally biased region" description="Low complexity" evidence="4">
    <location>
        <begin position="214"/>
        <end position="239"/>
    </location>
</feature>
<dbReference type="SMART" id="SM00028">
    <property type="entry name" value="TPR"/>
    <property type="match status" value="3"/>
</dbReference>
<sequence length="274" mass="29552">MRTRKFLINPGPPHGQVGGPPAIPEVVHIPPVSQQAQNAKLFRNAADEKVAAGDFASAIALYEQAIRLTPEDSELLLCWAMAYGLSNPPQYQSALQDANSALQLNPESWYAWHAKGEILGYMSDFDGAEEAFQQVYASVGSMDKIRVQTSIGELRKKWQLANTLPPQIQAPPQSVLNTPYQQHSYSPYRAPQQSYYPQPQSHAPPELPSPSSPLPSSTALSTPSLTVPQPRDSSYSSPSTPAPPSPSASPYISPPSVHAVPSSGSPQAYTIPIS</sequence>
<name>A0A9P4LNS7_9PLEO</name>
<keyword evidence="1" id="KW-0677">Repeat</keyword>
<dbReference type="InterPro" id="IPR050498">
    <property type="entry name" value="Ycf3"/>
</dbReference>
<evidence type="ECO:0000256" key="1">
    <source>
        <dbReference type="ARBA" id="ARBA00022737"/>
    </source>
</evidence>
<dbReference type="AlphaFoldDB" id="A0A9P4LNS7"/>
<feature type="region of interest" description="Disordered" evidence="4">
    <location>
        <begin position="1"/>
        <end position="21"/>
    </location>
</feature>
<dbReference type="SUPFAM" id="SSF48452">
    <property type="entry name" value="TPR-like"/>
    <property type="match status" value="1"/>
</dbReference>
<evidence type="ECO:0000256" key="3">
    <source>
        <dbReference type="PROSITE-ProRule" id="PRU00339"/>
    </source>
</evidence>
<feature type="compositionally biased region" description="Low complexity" evidence="4">
    <location>
        <begin position="184"/>
        <end position="201"/>
    </location>
</feature>
<evidence type="ECO:0000256" key="2">
    <source>
        <dbReference type="ARBA" id="ARBA00022803"/>
    </source>
</evidence>
<evidence type="ECO:0000313" key="6">
    <source>
        <dbReference type="Proteomes" id="UP000799777"/>
    </source>
</evidence>
<dbReference type="PANTHER" id="PTHR44858">
    <property type="entry name" value="TETRATRICOPEPTIDE REPEAT PROTEIN 6"/>
    <property type="match status" value="1"/>
</dbReference>
<organism evidence="5 6">
    <name type="scientific">Setomelanomma holmii</name>
    <dbReference type="NCBI Taxonomy" id="210430"/>
    <lineage>
        <taxon>Eukaryota</taxon>
        <taxon>Fungi</taxon>
        <taxon>Dikarya</taxon>
        <taxon>Ascomycota</taxon>
        <taxon>Pezizomycotina</taxon>
        <taxon>Dothideomycetes</taxon>
        <taxon>Pleosporomycetidae</taxon>
        <taxon>Pleosporales</taxon>
        <taxon>Pleosporineae</taxon>
        <taxon>Phaeosphaeriaceae</taxon>
        <taxon>Setomelanomma</taxon>
    </lineage>
</organism>
<feature type="region of interest" description="Disordered" evidence="4">
    <location>
        <begin position="165"/>
        <end position="274"/>
    </location>
</feature>
<dbReference type="Gene3D" id="1.25.40.10">
    <property type="entry name" value="Tetratricopeptide repeat domain"/>
    <property type="match status" value="1"/>
</dbReference>
<dbReference type="InterPro" id="IPR019734">
    <property type="entry name" value="TPR_rpt"/>
</dbReference>
<dbReference type="InterPro" id="IPR011990">
    <property type="entry name" value="TPR-like_helical_dom_sf"/>
</dbReference>
<dbReference type="EMBL" id="ML978192">
    <property type="protein sequence ID" value="KAF2030194.1"/>
    <property type="molecule type" value="Genomic_DNA"/>
</dbReference>
<feature type="compositionally biased region" description="Polar residues" evidence="4">
    <location>
        <begin position="262"/>
        <end position="274"/>
    </location>
</feature>
<dbReference type="OrthoDB" id="2335338at2759"/>
<protein>
    <submittedName>
        <fullName evidence="5">TPR-like protein</fullName>
    </submittedName>
</protein>
<evidence type="ECO:0000256" key="4">
    <source>
        <dbReference type="SAM" id="MobiDB-lite"/>
    </source>
</evidence>
<evidence type="ECO:0000313" key="5">
    <source>
        <dbReference type="EMBL" id="KAF2030194.1"/>
    </source>
</evidence>